<dbReference type="PANTHER" id="PTHR30126">
    <property type="entry name" value="HTH-TYPE TRANSCRIPTIONAL REGULATOR"/>
    <property type="match status" value="1"/>
</dbReference>
<dbReference type="SUPFAM" id="SSF46785">
    <property type="entry name" value="Winged helix' DNA-binding domain"/>
    <property type="match status" value="1"/>
</dbReference>
<name>A0A066UXD5_9VIBR</name>
<reference evidence="5 6" key="1">
    <citation type="submission" date="2014-02" db="EMBL/GenBank/DDBJ databases">
        <title>Vibrio fortis Dalian14 Genome Sequencing.</title>
        <authorList>
            <person name="Wang Y."/>
            <person name="Song L."/>
            <person name="Liu G."/>
            <person name="Ding J."/>
        </authorList>
    </citation>
    <scope>NUCLEOTIDE SEQUENCE [LARGE SCALE GENOMIC DNA]</scope>
    <source>
        <strain evidence="5 6">Dalian14</strain>
    </source>
</reference>
<dbReference type="OrthoDB" id="5858319at2"/>
<dbReference type="EMBL" id="JFFR01000013">
    <property type="protein sequence ID" value="KDN28859.1"/>
    <property type="molecule type" value="Genomic_DNA"/>
</dbReference>
<dbReference type="AlphaFoldDB" id="A0A066UXD5"/>
<dbReference type="InterPro" id="IPR036390">
    <property type="entry name" value="WH_DNA-bd_sf"/>
</dbReference>
<evidence type="ECO:0000259" key="4">
    <source>
        <dbReference type="PROSITE" id="PS50931"/>
    </source>
</evidence>
<dbReference type="GO" id="GO:0003700">
    <property type="term" value="F:DNA-binding transcription factor activity"/>
    <property type="evidence" value="ECO:0007669"/>
    <property type="project" value="InterPro"/>
</dbReference>
<evidence type="ECO:0000256" key="3">
    <source>
        <dbReference type="ARBA" id="ARBA00023163"/>
    </source>
</evidence>
<keyword evidence="3" id="KW-0804">Transcription</keyword>
<dbReference type="InterPro" id="IPR036388">
    <property type="entry name" value="WH-like_DNA-bd_sf"/>
</dbReference>
<dbReference type="RefSeq" id="WP_050487387.1">
    <property type="nucleotide sequence ID" value="NZ_JFFR01000013.1"/>
</dbReference>
<evidence type="ECO:0000256" key="1">
    <source>
        <dbReference type="ARBA" id="ARBA00009437"/>
    </source>
</evidence>
<organism evidence="5 6">
    <name type="scientific">Vibrio fortis</name>
    <dbReference type="NCBI Taxonomy" id="212667"/>
    <lineage>
        <taxon>Bacteria</taxon>
        <taxon>Pseudomonadati</taxon>
        <taxon>Pseudomonadota</taxon>
        <taxon>Gammaproteobacteria</taxon>
        <taxon>Vibrionales</taxon>
        <taxon>Vibrionaceae</taxon>
        <taxon>Vibrio</taxon>
    </lineage>
</organism>
<dbReference type="PROSITE" id="PS50931">
    <property type="entry name" value="HTH_LYSR"/>
    <property type="match status" value="1"/>
</dbReference>
<evidence type="ECO:0000313" key="6">
    <source>
        <dbReference type="Proteomes" id="UP000027219"/>
    </source>
</evidence>
<feature type="domain" description="HTH lysR-type" evidence="4">
    <location>
        <begin position="2"/>
        <end position="59"/>
    </location>
</feature>
<keyword evidence="2" id="KW-0805">Transcription regulation</keyword>
<comment type="similarity">
    <text evidence="1">Belongs to the LysR transcriptional regulatory family.</text>
</comment>
<evidence type="ECO:0000313" key="5">
    <source>
        <dbReference type="EMBL" id="KDN28859.1"/>
    </source>
</evidence>
<gene>
    <name evidence="5" type="ORF">VFDL14_22325</name>
</gene>
<proteinExistence type="inferred from homology"/>
<protein>
    <submittedName>
        <fullName evidence="5">LysR family transcriptional regulator</fullName>
    </submittedName>
</protein>
<accession>A0A066UXD5</accession>
<dbReference type="STRING" id="212667.VFDL14_22325"/>
<sequence>MISIEQVTCFTTVYELQSYSAASVQLNKARSTVRERINALEDLMGIELFTIEGKKAQPTSIAHRLYPRARLLARQSLEFENIAFSAYKGELSRISIYHDSSTPVQLLSLIDSSVKQKHNEIAIDWLQKDRNESLKRVEDGDAFIAIMPGLGNLHPTSGVGNINLGTCELGLFTAQRSSLPNHPISIAELSVELQLITENDRSNGLRHTNVSCHSEIVSSKTLLIEKLKQSGWTVSAKADMQPYIDKGEIRQLNLIEAPELIRQDCVLFYNLSSEASELESDIIATIAQIAKNYLKR</sequence>
<dbReference type="Gene3D" id="1.10.10.10">
    <property type="entry name" value="Winged helix-like DNA-binding domain superfamily/Winged helix DNA-binding domain"/>
    <property type="match status" value="1"/>
</dbReference>
<evidence type="ECO:0000256" key="2">
    <source>
        <dbReference type="ARBA" id="ARBA00023015"/>
    </source>
</evidence>
<comment type="caution">
    <text evidence="5">The sequence shown here is derived from an EMBL/GenBank/DDBJ whole genome shotgun (WGS) entry which is preliminary data.</text>
</comment>
<dbReference type="Proteomes" id="UP000027219">
    <property type="component" value="Unassembled WGS sequence"/>
</dbReference>
<dbReference type="InterPro" id="IPR000847">
    <property type="entry name" value="LysR_HTH_N"/>
</dbReference>
<keyword evidence="6" id="KW-1185">Reference proteome</keyword>
<dbReference type="Pfam" id="PF00126">
    <property type="entry name" value="HTH_1"/>
    <property type="match status" value="1"/>
</dbReference>
<dbReference type="GO" id="GO:0000976">
    <property type="term" value="F:transcription cis-regulatory region binding"/>
    <property type="evidence" value="ECO:0007669"/>
    <property type="project" value="TreeGrafter"/>
</dbReference>
<dbReference type="PANTHER" id="PTHR30126:SF91">
    <property type="entry name" value="LYSR FAMILY TRANSCRIPTIONAL REGULATOR"/>
    <property type="match status" value="1"/>
</dbReference>